<dbReference type="InterPro" id="IPR050194">
    <property type="entry name" value="Glycosyltransferase_grp1"/>
</dbReference>
<dbReference type="EMBL" id="WQLB01000047">
    <property type="protein sequence ID" value="MVN89210.1"/>
    <property type="molecule type" value="Genomic_DNA"/>
</dbReference>
<dbReference type="Proteomes" id="UP000483286">
    <property type="component" value="Unassembled WGS sequence"/>
</dbReference>
<evidence type="ECO:0000313" key="2">
    <source>
        <dbReference type="Proteomes" id="UP000483286"/>
    </source>
</evidence>
<comment type="caution">
    <text evidence="1">The sequence shown here is derived from an EMBL/GenBank/DDBJ whole genome shotgun (WGS) entry which is preliminary data.</text>
</comment>
<accession>A0A7C9I1N4</accession>
<sequence length="368" mass="40190">MTGPRHAPLRLAVLTDAPRVAGSEIWLLDVLPLLREQGIQASVFLPHGAALDELARRCAERGLEVTRHDGVGTLGPATASFDLRLLQAWEPHTYAAAQANLATPYLTVVHDQLDYHYPLGLKALFRLIYAVTKARPLRRVGTVVTVSRWGQAFLERRMRLRGVLGVTNGVDTAVFAPAPAEARAALRRHLGFDTFTVLVPGRFALEKNQLAAVLAARHCPDLTFVFVGDMDSPLGTAARLLTRRLRLTNVRFLGRRWDMSTLYQAADVLLQPTLAENQSLVTLEAMASGLPVVTTAIPAQAELVRDGVDGLLVPPQPQLLAQALRALAQAPLQTAQLGRQARERVLSSHRLEHTAAQVADLIHRAARP</sequence>
<dbReference type="Gene3D" id="3.40.50.2000">
    <property type="entry name" value="Glycogen Phosphorylase B"/>
    <property type="match status" value="2"/>
</dbReference>
<keyword evidence="1" id="KW-0808">Transferase</keyword>
<gene>
    <name evidence="1" type="ORF">GO986_20965</name>
</gene>
<dbReference type="AlphaFoldDB" id="A0A7C9I1N4"/>
<evidence type="ECO:0000313" key="1">
    <source>
        <dbReference type="EMBL" id="MVN89210.1"/>
    </source>
</evidence>
<reference evidence="1 2" key="1">
    <citation type="submission" date="2019-12" db="EMBL/GenBank/DDBJ databases">
        <title>Deinococcus sp. HMF7620 Genome sequencing and assembly.</title>
        <authorList>
            <person name="Kang H."/>
            <person name="Kim H."/>
            <person name="Joh K."/>
        </authorList>
    </citation>
    <scope>NUCLEOTIDE SEQUENCE [LARGE SCALE GENOMIC DNA]</scope>
    <source>
        <strain evidence="1 2">HMF7620</strain>
    </source>
</reference>
<dbReference type="PANTHER" id="PTHR45947:SF3">
    <property type="entry name" value="SULFOQUINOVOSYL TRANSFERASE SQD2"/>
    <property type="match status" value="1"/>
</dbReference>
<dbReference type="SUPFAM" id="SSF53756">
    <property type="entry name" value="UDP-Glycosyltransferase/glycogen phosphorylase"/>
    <property type="match status" value="1"/>
</dbReference>
<organism evidence="1 2">
    <name type="scientific">Deinococcus arboris</name>
    <dbReference type="NCBI Taxonomy" id="2682977"/>
    <lineage>
        <taxon>Bacteria</taxon>
        <taxon>Thermotogati</taxon>
        <taxon>Deinococcota</taxon>
        <taxon>Deinococci</taxon>
        <taxon>Deinococcales</taxon>
        <taxon>Deinococcaceae</taxon>
        <taxon>Deinococcus</taxon>
    </lineage>
</organism>
<dbReference type="PANTHER" id="PTHR45947">
    <property type="entry name" value="SULFOQUINOVOSYL TRANSFERASE SQD2"/>
    <property type="match status" value="1"/>
</dbReference>
<dbReference type="CDD" id="cd03801">
    <property type="entry name" value="GT4_PimA-like"/>
    <property type="match status" value="1"/>
</dbReference>
<name>A0A7C9I1N4_9DEIO</name>
<dbReference type="GO" id="GO:0016757">
    <property type="term" value="F:glycosyltransferase activity"/>
    <property type="evidence" value="ECO:0007669"/>
    <property type="project" value="TreeGrafter"/>
</dbReference>
<proteinExistence type="predicted"/>
<dbReference type="RefSeq" id="WP_157461468.1">
    <property type="nucleotide sequence ID" value="NZ_WQLB01000047.1"/>
</dbReference>
<keyword evidence="2" id="KW-1185">Reference proteome</keyword>
<protein>
    <submittedName>
        <fullName evidence="1">Glycosyltransferase</fullName>
    </submittedName>
</protein>
<dbReference type="Pfam" id="PF13692">
    <property type="entry name" value="Glyco_trans_1_4"/>
    <property type="match status" value="1"/>
</dbReference>